<dbReference type="Pfam" id="PF12833">
    <property type="entry name" value="HTH_18"/>
    <property type="match status" value="1"/>
</dbReference>
<keyword evidence="6" id="KW-1185">Reference proteome</keyword>
<evidence type="ECO:0000313" key="5">
    <source>
        <dbReference type="EMBL" id="MBL3680037.1"/>
    </source>
</evidence>
<dbReference type="Gene3D" id="1.10.10.60">
    <property type="entry name" value="Homeodomain-like"/>
    <property type="match status" value="1"/>
</dbReference>
<dbReference type="SMART" id="SM00342">
    <property type="entry name" value="HTH_ARAC"/>
    <property type="match status" value="1"/>
</dbReference>
<keyword evidence="3" id="KW-0804">Transcription</keyword>
<accession>A0ABS1SHJ1</accession>
<dbReference type="PANTHER" id="PTHR46796">
    <property type="entry name" value="HTH-TYPE TRANSCRIPTIONAL ACTIVATOR RHAS-RELATED"/>
    <property type="match status" value="1"/>
</dbReference>
<dbReference type="InterPro" id="IPR009057">
    <property type="entry name" value="Homeodomain-like_sf"/>
</dbReference>
<dbReference type="InterPro" id="IPR050204">
    <property type="entry name" value="AraC_XylS_family_regulators"/>
</dbReference>
<evidence type="ECO:0000256" key="3">
    <source>
        <dbReference type="ARBA" id="ARBA00023163"/>
    </source>
</evidence>
<keyword evidence="1" id="KW-0805">Transcription regulation</keyword>
<evidence type="ECO:0000256" key="2">
    <source>
        <dbReference type="ARBA" id="ARBA00023125"/>
    </source>
</evidence>
<gene>
    <name evidence="5" type="ORF">D3230_12170</name>
</gene>
<comment type="caution">
    <text evidence="5">The sequence shown here is derived from an EMBL/GenBank/DDBJ whole genome shotgun (WGS) entry which is preliminary data.</text>
</comment>
<name>A0ABS1SHJ1_9MICO</name>
<dbReference type="PROSITE" id="PS01124">
    <property type="entry name" value="HTH_ARAC_FAMILY_2"/>
    <property type="match status" value="1"/>
</dbReference>
<sequence>MRFTPSEWDAVVRLPNSVRAGTTLGLEPVRPTARSWSRLSALLRLIGVAGVGDAGRVESAARRSGSLLLGALLWEAYGDGGARVLTAPQRDADPHHALVRRFRLAVRAEPNATHGVAWHARALGVSPRTLTELVRDASDAIPGTLVRAGIAAEAARLLRASDDPIHRVATRLGCSDAAYFSRCVRRELGVAPGQLRAAR</sequence>
<evidence type="ECO:0000313" key="6">
    <source>
        <dbReference type="Proteomes" id="UP001645859"/>
    </source>
</evidence>
<dbReference type="Proteomes" id="UP001645859">
    <property type="component" value="Unassembled WGS sequence"/>
</dbReference>
<organism evidence="5 6">
    <name type="scientific">Leucobacter chromiireducens subsp. solipictus</name>
    <dbReference type="NCBI Taxonomy" id="398235"/>
    <lineage>
        <taxon>Bacteria</taxon>
        <taxon>Bacillati</taxon>
        <taxon>Actinomycetota</taxon>
        <taxon>Actinomycetes</taxon>
        <taxon>Micrococcales</taxon>
        <taxon>Microbacteriaceae</taxon>
        <taxon>Leucobacter</taxon>
    </lineage>
</organism>
<protein>
    <submittedName>
        <fullName evidence="5">Helix-turn-helix domain-containing protein</fullName>
    </submittedName>
</protein>
<dbReference type="SUPFAM" id="SSF46689">
    <property type="entry name" value="Homeodomain-like"/>
    <property type="match status" value="1"/>
</dbReference>
<keyword evidence="2" id="KW-0238">DNA-binding</keyword>
<dbReference type="PANTHER" id="PTHR46796:SF2">
    <property type="entry name" value="TRANSCRIPTIONAL REGULATORY PROTEIN"/>
    <property type="match status" value="1"/>
</dbReference>
<feature type="domain" description="HTH araC/xylS-type" evidence="4">
    <location>
        <begin position="120"/>
        <end position="198"/>
    </location>
</feature>
<dbReference type="InterPro" id="IPR018060">
    <property type="entry name" value="HTH_AraC"/>
</dbReference>
<reference evidence="5 6" key="1">
    <citation type="submission" date="2018-09" db="EMBL/GenBank/DDBJ databases">
        <title>Comparative genomics of Leucobacter spp.</title>
        <authorList>
            <person name="Reis A.C."/>
            <person name="Kolvenbach B.A."/>
            <person name="Corvini P.F.X."/>
            <person name="Nunes O.C."/>
        </authorList>
    </citation>
    <scope>NUCLEOTIDE SEQUENCE [LARGE SCALE GENOMIC DNA]</scope>
    <source>
        <strain evidence="5 6">TAN 31504</strain>
    </source>
</reference>
<proteinExistence type="predicted"/>
<evidence type="ECO:0000256" key="1">
    <source>
        <dbReference type="ARBA" id="ARBA00023015"/>
    </source>
</evidence>
<dbReference type="RefSeq" id="WP_337249170.1">
    <property type="nucleotide sequence ID" value="NZ_BAAAPI010000004.1"/>
</dbReference>
<dbReference type="EMBL" id="QYAC01000006">
    <property type="protein sequence ID" value="MBL3680037.1"/>
    <property type="molecule type" value="Genomic_DNA"/>
</dbReference>
<evidence type="ECO:0000259" key="4">
    <source>
        <dbReference type="PROSITE" id="PS01124"/>
    </source>
</evidence>